<sequence>MAAEWRTEWSRLSRLSGTSKLAHIDKSPPTARVLNLYKDRSRAEASIITQLRTGHVGLNAPLHCIKVVDSPMCTRCGVPETVSHYLLVCRRFITER</sequence>
<comment type="caution">
    <text evidence="1">The sequence shown here is derived from an EMBL/GenBank/DDBJ whole genome shotgun (WGS) entry which is preliminary data.</text>
</comment>
<protein>
    <recommendedName>
        <fullName evidence="3">Reverse transcriptase zinc-binding domain-containing protein</fullName>
    </recommendedName>
</protein>
<evidence type="ECO:0000313" key="1">
    <source>
        <dbReference type="EMBL" id="KAJ7727006.1"/>
    </source>
</evidence>
<feature type="non-terminal residue" evidence="1">
    <location>
        <position position="96"/>
    </location>
</feature>
<keyword evidence="2" id="KW-1185">Reference proteome</keyword>
<dbReference type="EMBL" id="JARJLG010000215">
    <property type="protein sequence ID" value="KAJ7727006.1"/>
    <property type="molecule type" value="Genomic_DNA"/>
</dbReference>
<organism evidence="1 2">
    <name type="scientific">Mycena maculata</name>
    <dbReference type="NCBI Taxonomy" id="230809"/>
    <lineage>
        <taxon>Eukaryota</taxon>
        <taxon>Fungi</taxon>
        <taxon>Dikarya</taxon>
        <taxon>Basidiomycota</taxon>
        <taxon>Agaricomycotina</taxon>
        <taxon>Agaricomycetes</taxon>
        <taxon>Agaricomycetidae</taxon>
        <taxon>Agaricales</taxon>
        <taxon>Marasmiineae</taxon>
        <taxon>Mycenaceae</taxon>
        <taxon>Mycena</taxon>
    </lineage>
</organism>
<dbReference type="AlphaFoldDB" id="A0AAD7HT79"/>
<gene>
    <name evidence="1" type="ORF">DFH07DRAFT_757890</name>
</gene>
<dbReference type="Proteomes" id="UP001215280">
    <property type="component" value="Unassembled WGS sequence"/>
</dbReference>
<proteinExistence type="predicted"/>
<evidence type="ECO:0000313" key="2">
    <source>
        <dbReference type="Proteomes" id="UP001215280"/>
    </source>
</evidence>
<accession>A0AAD7HT79</accession>
<reference evidence="1" key="1">
    <citation type="submission" date="2023-03" db="EMBL/GenBank/DDBJ databases">
        <title>Massive genome expansion in bonnet fungi (Mycena s.s.) driven by repeated elements and novel gene families across ecological guilds.</title>
        <authorList>
            <consortium name="Lawrence Berkeley National Laboratory"/>
            <person name="Harder C.B."/>
            <person name="Miyauchi S."/>
            <person name="Viragh M."/>
            <person name="Kuo A."/>
            <person name="Thoen E."/>
            <person name="Andreopoulos B."/>
            <person name="Lu D."/>
            <person name="Skrede I."/>
            <person name="Drula E."/>
            <person name="Henrissat B."/>
            <person name="Morin E."/>
            <person name="Kohler A."/>
            <person name="Barry K."/>
            <person name="LaButti K."/>
            <person name="Morin E."/>
            <person name="Salamov A."/>
            <person name="Lipzen A."/>
            <person name="Mereny Z."/>
            <person name="Hegedus B."/>
            <person name="Baldrian P."/>
            <person name="Stursova M."/>
            <person name="Weitz H."/>
            <person name="Taylor A."/>
            <person name="Grigoriev I.V."/>
            <person name="Nagy L.G."/>
            <person name="Martin F."/>
            <person name="Kauserud H."/>
        </authorList>
    </citation>
    <scope>NUCLEOTIDE SEQUENCE</scope>
    <source>
        <strain evidence="1">CBHHK188m</strain>
    </source>
</reference>
<evidence type="ECO:0008006" key="3">
    <source>
        <dbReference type="Google" id="ProtNLM"/>
    </source>
</evidence>
<name>A0AAD7HT79_9AGAR</name>